<keyword evidence="1" id="KW-0732">Signal</keyword>
<dbReference type="GO" id="GO:0004672">
    <property type="term" value="F:protein kinase activity"/>
    <property type="evidence" value="ECO:0007669"/>
    <property type="project" value="InterPro"/>
</dbReference>
<dbReference type="Gene3D" id="1.20.120.1020">
    <property type="entry name" value="Prion-inhibition and propagation, HeLo domain"/>
    <property type="match status" value="1"/>
</dbReference>
<protein>
    <recommendedName>
        <fullName evidence="2">Protein kinase domain-containing protein</fullName>
    </recommendedName>
</protein>
<evidence type="ECO:0000313" key="3">
    <source>
        <dbReference type="EMBL" id="KAK3207263.1"/>
    </source>
</evidence>
<organism evidence="3 4">
    <name type="scientific">Pseudopithomyces chartarum</name>
    <dbReference type="NCBI Taxonomy" id="1892770"/>
    <lineage>
        <taxon>Eukaryota</taxon>
        <taxon>Fungi</taxon>
        <taxon>Dikarya</taxon>
        <taxon>Ascomycota</taxon>
        <taxon>Pezizomycotina</taxon>
        <taxon>Dothideomycetes</taxon>
        <taxon>Pleosporomycetidae</taxon>
        <taxon>Pleosporales</taxon>
        <taxon>Massarineae</taxon>
        <taxon>Didymosphaeriaceae</taxon>
        <taxon>Pseudopithomyces</taxon>
    </lineage>
</organism>
<gene>
    <name evidence="3" type="ORF">GRF29_103g355203</name>
</gene>
<evidence type="ECO:0000313" key="4">
    <source>
        <dbReference type="Proteomes" id="UP001280581"/>
    </source>
</evidence>
<dbReference type="PROSITE" id="PS50011">
    <property type="entry name" value="PROTEIN_KINASE_DOM"/>
    <property type="match status" value="1"/>
</dbReference>
<comment type="caution">
    <text evidence="3">The sequence shown here is derived from an EMBL/GenBank/DDBJ whole genome shotgun (WGS) entry which is preliminary data.</text>
</comment>
<dbReference type="InterPro" id="IPR000719">
    <property type="entry name" value="Prot_kinase_dom"/>
</dbReference>
<name>A0AAN6LTH5_9PLEO</name>
<feature type="domain" description="Protein kinase" evidence="2">
    <location>
        <begin position="242"/>
        <end position="584"/>
    </location>
</feature>
<accession>A0AAN6LTH5</accession>
<dbReference type="GO" id="GO:0005524">
    <property type="term" value="F:ATP binding"/>
    <property type="evidence" value="ECO:0007669"/>
    <property type="project" value="InterPro"/>
</dbReference>
<dbReference type="SUPFAM" id="SSF56112">
    <property type="entry name" value="Protein kinase-like (PK-like)"/>
    <property type="match status" value="1"/>
</dbReference>
<dbReference type="InterPro" id="IPR038305">
    <property type="entry name" value="HeLo_sf"/>
</dbReference>
<dbReference type="InterPro" id="IPR029498">
    <property type="entry name" value="HeLo_dom"/>
</dbReference>
<dbReference type="AlphaFoldDB" id="A0AAN6LTH5"/>
<sequence length="588" mass="66740">MSGLELPGLVFGVVPLVLKAAVEAWKVLDDTVSFSEDAEDLIIRLETVKAHLGIWATKAGLIDGELHESLVPLEELIARTLRRICDLLTEVKQQSVKYGLAVMDNQEKRKKNTALAIAQMRRSLRSVTSQSAPAQSNIAAGVEAEAIRSVSLKRSEEPNVFERVYWAVHNKRKFESFVDMLEKHVDGLRKFIVEHDIKRAQQDGTRLALDIIQGLSERGALSQLTDISGWDESFSQIDIGALAQWKATAMAEVASTIESTRDTEDWSLSSIPSTDRDKMRFIRRGRIDPGTAYLFEKKEYDPNISDNAKDQLKERIQQLISLLREPASQRHLHTLEAVGVLDDVEHHCWWMIFRFPLGPIDALGSTTVQPLSLRDMYSARYSPPLEMRYQFAKRLVDALARLYGSDWMHKSINSTNVIFAQIKSTHTLQSFRSINAALLQGFNYSRQLTQAQTIDRGKVLNNLEAAIYRHPLYQGDAASGYQIHYDIYSLGLVLFEIALWVPLMKMLAVKFDPGKEPTVSLSPHMQHFHEIEAMELKRRVDYRVEHELAFRVGTKYKDVVQWCLNLKGPVSAIEFYNMVAVPLDELCS</sequence>
<dbReference type="PANTHER" id="PTHR37542:SF3">
    <property type="entry name" value="PRION-INHIBITION AND PROPAGATION HELO DOMAIN-CONTAINING PROTEIN"/>
    <property type="match status" value="1"/>
</dbReference>
<dbReference type="Gene3D" id="1.10.510.10">
    <property type="entry name" value="Transferase(Phosphotransferase) domain 1"/>
    <property type="match status" value="1"/>
</dbReference>
<dbReference type="PANTHER" id="PTHR37542">
    <property type="entry name" value="HELO DOMAIN-CONTAINING PROTEIN-RELATED"/>
    <property type="match status" value="1"/>
</dbReference>
<proteinExistence type="predicted"/>
<feature type="signal peptide" evidence="1">
    <location>
        <begin position="1"/>
        <end position="24"/>
    </location>
</feature>
<dbReference type="Pfam" id="PF14479">
    <property type="entry name" value="HeLo"/>
    <property type="match status" value="1"/>
</dbReference>
<keyword evidence="4" id="KW-1185">Reference proteome</keyword>
<dbReference type="InterPro" id="IPR011009">
    <property type="entry name" value="Kinase-like_dom_sf"/>
</dbReference>
<feature type="chain" id="PRO_5043052318" description="Protein kinase domain-containing protein" evidence="1">
    <location>
        <begin position="25"/>
        <end position="588"/>
    </location>
</feature>
<dbReference type="Proteomes" id="UP001280581">
    <property type="component" value="Unassembled WGS sequence"/>
</dbReference>
<dbReference type="EMBL" id="WVTA01000009">
    <property type="protein sequence ID" value="KAK3207263.1"/>
    <property type="molecule type" value="Genomic_DNA"/>
</dbReference>
<reference evidence="3 4" key="1">
    <citation type="submission" date="2021-02" db="EMBL/GenBank/DDBJ databases">
        <title>Genome assembly of Pseudopithomyces chartarum.</title>
        <authorList>
            <person name="Jauregui R."/>
            <person name="Singh J."/>
            <person name="Voisey C."/>
        </authorList>
    </citation>
    <scope>NUCLEOTIDE SEQUENCE [LARGE SCALE GENOMIC DNA]</scope>
    <source>
        <strain evidence="3 4">AGR01</strain>
    </source>
</reference>
<evidence type="ECO:0000259" key="2">
    <source>
        <dbReference type="PROSITE" id="PS50011"/>
    </source>
</evidence>
<evidence type="ECO:0000256" key="1">
    <source>
        <dbReference type="SAM" id="SignalP"/>
    </source>
</evidence>